<proteinExistence type="predicted"/>
<evidence type="ECO:0000313" key="3">
    <source>
        <dbReference type="Proteomes" id="UP000552709"/>
    </source>
</evidence>
<name>A0A7W8NFL3_9DEIO</name>
<organism evidence="2 3">
    <name type="scientific">Deinococcus humi</name>
    <dbReference type="NCBI Taxonomy" id="662880"/>
    <lineage>
        <taxon>Bacteria</taxon>
        <taxon>Thermotogati</taxon>
        <taxon>Deinococcota</taxon>
        <taxon>Deinococci</taxon>
        <taxon>Deinococcales</taxon>
        <taxon>Deinococcaceae</taxon>
        <taxon>Deinococcus</taxon>
    </lineage>
</organism>
<dbReference type="Proteomes" id="UP000552709">
    <property type="component" value="Unassembled WGS sequence"/>
</dbReference>
<sequence>MLSRTPVIGVSALVVVFPRWLMFQESDLVEELPPLCPSGLNLAVAPGELSTSSQEGLGSRLQLRDAPP</sequence>
<feature type="region of interest" description="Disordered" evidence="1">
    <location>
        <begin position="49"/>
        <end position="68"/>
    </location>
</feature>
<keyword evidence="3" id="KW-1185">Reference proteome</keyword>
<protein>
    <submittedName>
        <fullName evidence="2">Uncharacterized protein</fullName>
    </submittedName>
</protein>
<reference evidence="2 3" key="1">
    <citation type="submission" date="2020-08" db="EMBL/GenBank/DDBJ databases">
        <title>Genomic Encyclopedia of Type Strains, Phase IV (KMG-IV): sequencing the most valuable type-strain genomes for metagenomic binning, comparative biology and taxonomic classification.</title>
        <authorList>
            <person name="Goeker M."/>
        </authorList>
    </citation>
    <scope>NUCLEOTIDE SEQUENCE [LARGE SCALE GENOMIC DNA]</scope>
    <source>
        <strain evidence="2 3">DSM 27939</strain>
    </source>
</reference>
<dbReference type="EMBL" id="JACHFL010000011">
    <property type="protein sequence ID" value="MBB5364561.1"/>
    <property type="molecule type" value="Genomic_DNA"/>
</dbReference>
<accession>A0A7W8NFL3</accession>
<evidence type="ECO:0000313" key="2">
    <source>
        <dbReference type="EMBL" id="MBB5364561.1"/>
    </source>
</evidence>
<evidence type="ECO:0000256" key="1">
    <source>
        <dbReference type="SAM" id="MobiDB-lite"/>
    </source>
</evidence>
<gene>
    <name evidence="2" type="ORF">HNQ08_003674</name>
</gene>
<comment type="caution">
    <text evidence="2">The sequence shown here is derived from an EMBL/GenBank/DDBJ whole genome shotgun (WGS) entry which is preliminary data.</text>
</comment>
<dbReference type="AlphaFoldDB" id="A0A7W8NFL3"/>